<evidence type="ECO:0000313" key="2">
    <source>
        <dbReference type="EMBL" id="GMT19605.1"/>
    </source>
</evidence>
<dbReference type="Proteomes" id="UP001432322">
    <property type="component" value="Unassembled WGS sequence"/>
</dbReference>
<feature type="region of interest" description="Disordered" evidence="1">
    <location>
        <begin position="162"/>
        <end position="199"/>
    </location>
</feature>
<feature type="region of interest" description="Disordered" evidence="1">
    <location>
        <begin position="1"/>
        <end position="50"/>
    </location>
</feature>
<evidence type="ECO:0000313" key="3">
    <source>
        <dbReference type="Proteomes" id="UP001432322"/>
    </source>
</evidence>
<dbReference type="EMBL" id="BTSY01000003">
    <property type="protein sequence ID" value="GMT19605.1"/>
    <property type="molecule type" value="Genomic_DNA"/>
</dbReference>
<sequence>TRVEVGDEIEREEEGKTGISIYRPIQHKNNEKQRTSGRTGWSQKRKRLVKKGSKIVRAQWTVLPSKISTRRPHFAKKRRILKPGKHVKSGHHPSHVSTSSLSRSHFRPAPLPTLSRAHFMGSHEVSVSKRGESRVRPREEWGPKIMSESPRTFFSRVVRTNERVERGREKQRREKEEQIKRMKNELSKMSLRSDQIQVK</sequence>
<feature type="compositionally biased region" description="Polar residues" evidence="1">
    <location>
        <begin position="190"/>
        <end position="199"/>
    </location>
</feature>
<reference evidence="2" key="1">
    <citation type="submission" date="2023-10" db="EMBL/GenBank/DDBJ databases">
        <title>Genome assembly of Pristionchus species.</title>
        <authorList>
            <person name="Yoshida K."/>
            <person name="Sommer R.J."/>
        </authorList>
    </citation>
    <scope>NUCLEOTIDE SEQUENCE</scope>
    <source>
        <strain evidence="2">RS5133</strain>
    </source>
</reference>
<organism evidence="2 3">
    <name type="scientific">Pristionchus fissidentatus</name>
    <dbReference type="NCBI Taxonomy" id="1538716"/>
    <lineage>
        <taxon>Eukaryota</taxon>
        <taxon>Metazoa</taxon>
        <taxon>Ecdysozoa</taxon>
        <taxon>Nematoda</taxon>
        <taxon>Chromadorea</taxon>
        <taxon>Rhabditida</taxon>
        <taxon>Rhabditina</taxon>
        <taxon>Diplogasteromorpha</taxon>
        <taxon>Diplogasteroidea</taxon>
        <taxon>Neodiplogasteridae</taxon>
        <taxon>Pristionchus</taxon>
    </lineage>
</organism>
<name>A0AAV5VNQ5_9BILA</name>
<feature type="compositionally biased region" description="Basic and acidic residues" evidence="1">
    <location>
        <begin position="126"/>
        <end position="142"/>
    </location>
</feature>
<feature type="compositionally biased region" description="Acidic residues" evidence="1">
    <location>
        <begin position="1"/>
        <end position="12"/>
    </location>
</feature>
<feature type="non-terminal residue" evidence="2">
    <location>
        <position position="199"/>
    </location>
</feature>
<accession>A0AAV5VNQ5</accession>
<protein>
    <submittedName>
        <fullName evidence="2">Uncharacterized protein</fullName>
    </submittedName>
</protein>
<feature type="non-terminal residue" evidence="2">
    <location>
        <position position="1"/>
    </location>
</feature>
<keyword evidence="3" id="KW-1185">Reference proteome</keyword>
<dbReference type="AlphaFoldDB" id="A0AAV5VNQ5"/>
<proteinExistence type="predicted"/>
<feature type="compositionally biased region" description="Basic residues" evidence="1">
    <location>
        <begin position="68"/>
        <end position="94"/>
    </location>
</feature>
<feature type="compositionally biased region" description="Basic and acidic residues" evidence="1">
    <location>
        <begin position="162"/>
        <end position="186"/>
    </location>
</feature>
<feature type="region of interest" description="Disordered" evidence="1">
    <location>
        <begin position="67"/>
        <end position="146"/>
    </location>
</feature>
<comment type="caution">
    <text evidence="2">The sequence shown here is derived from an EMBL/GenBank/DDBJ whole genome shotgun (WGS) entry which is preliminary data.</text>
</comment>
<gene>
    <name evidence="2" type="ORF">PFISCL1PPCAC_10902</name>
</gene>
<evidence type="ECO:0000256" key="1">
    <source>
        <dbReference type="SAM" id="MobiDB-lite"/>
    </source>
</evidence>